<protein>
    <submittedName>
        <fullName evidence="1">Uncharacterized protein</fullName>
    </submittedName>
</protein>
<gene>
    <name evidence="1" type="ORF">RM704_29365</name>
</gene>
<dbReference type="EMBL" id="JAVRFJ010000029">
    <property type="protein sequence ID" value="MDT0571523.1"/>
    <property type="molecule type" value="Genomic_DNA"/>
</dbReference>
<reference evidence="1" key="1">
    <citation type="submission" date="2024-05" db="EMBL/GenBank/DDBJ databases">
        <title>30 novel species of actinomycetes from the DSMZ collection.</title>
        <authorList>
            <person name="Nouioui I."/>
        </authorList>
    </citation>
    <scope>NUCLEOTIDE SEQUENCE</scope>
    <source>
        <strain evidence="1">DSM 3412</strain>
    </source>
</reference>
<dbReference type="RefSeq" id="WP_157856798.1">
    <property type="nucleotide sequence ID" value="NZ_JAVRFJ010000029.1"/>
</dbReference>
<dbReference type="Proteomes" id="UP001180737">
    <property type="component" value="Unassembled WGS sequence"/>
</dbReference>
<accession>A0ABU2Z4L4</accession>
<keyword evidence="2" id="KW-1185">Reference proteome</keyword>
<comment type="caution">
    <text evidence="1">The sequence shown here is derived from an EMBL/GenBank/DDBJ whole genome shotgun (WGS) entry which is preliminary data.</text>
</comment>
<sequence length="66" mass="7102">MDTGEEPRVREFFWGVLEMKYMRRMAGALAFVAAAVLTLSITAETAERTTVAGAQASNAPGDPGWP</sequence>
<name>A0ABU2Z4L4_9ACTN</name>
<evidence type="ECO:0000313" key="2">
    <source>
        <dbReference type="Proteomes" id="UP001180737"/>
    </source>
</evidence>
<organism evidence="1 2">
    <name type="scientific">Streptomyces gottesmaniae</name>
    <dbReference type="NCBI Taxonomy" id="3075518"/>
    <lineage>
        <taxon>Bacteria</taxon>
        <taxon>Bacillati</taxon>
        <taxon>Actinomycetota</taxon>
        <taxon>Actinomycetes</taxon>
        <taxon>Kitasatosporales</taxon>
        <taxon>Streptomycetaceae</taxon>
        <taxon>Streptomyces</taxon>
    </lineage>
</organism>
<proteinExistence type="predicted"/>
<evidence type="ECO:0000313" key="1">
    <source>
        <dbReference type="EMBL" id="MDT0571523.1"/>
    </source>
</evidence>